<feature type="chain" id="PRO_5019715545" evidence="1">
    <location>
        <begin position="17"/>
        <end position="222"/>
    </location>
</feature>
<dbReference type="AlphaFoldDB" id="A0A497XTI8"/>
<comment type="caution">
    <text evidence="2">The sequence shown here is derived from an EMBL/GenBank/DDBJ whole genome shotgun (WGS) entry which is preliminary data.</text>
</comment>
<sequence length="222" mass="25055">MGFLLMCLALISLSLAQPMKSFKYCGHIEVLGLEGGMPMIPPMMAMGVKGYVSPTGVDPQPPKTCVWVFLETKSEDTYIPTIVVWSDTYRGYHADIYSDPYYIFGHRQEQPSDYSPSGLEERNREMENYLNNAAGSRVLVEVLKALGEGKAETSYEDSIEVPIAMTPGVIPRVKVLYYLYDFEPNPAVPVHIHNLINEGRLKRIPHTPYWQPITVPQSLVER</sequence>
<keyword evidence="3" id="KW-1185">Reference proteome</keyword>
<gene>
    <name evidence="2" type="ORF">BCF55_1701</name>
</gene>
<proteinExistence type="predicted"/>
<dbReference type="Proteomes" id="UP000267841">
    <property type="component" value="Unassembled WGS sequence"/>
</dbReference>
<feature type="signal peptide" evidence="1">
    <location>
        <begin position="1"/>
        <end position="16"/>
    </location>
</feature>
<dbReference type="EMBL" id="RCCJ01000001">
    <property type="protein sequence ID" value="RLJ71399.1"/>
    <property type="molecule type" value="Genomic_DNA"/>
</dbReference>
<evidence type="ECO:0000313" key="3">
    <source>
        <dbReference type="Proteomes" id="UP000267841"/>
    </source>
</evidence>
<protein>
    <submittedName>
        <fullName evidence="2">Uncharacterized protein</fullName>
    </submittedName>
</protein>
<organism evidence="2 3">
    <name type="scientific">Hydrogenivirga caldilitoris</name>
    <dbReference type="NCBI Taxonomy" id="246264"/>
    <lineage>
        <taxon>Bacteria</taxon>
        <taxon>Pseudomonadati</taxon>
        <taxon>Aquificota</taxon>
        <taxon>Aquificia</taxon>
        <taxon>Aquificales</taxon>
        <taxon>Aquificaceae</taxon>
        <taxon>Hydrogenivirga</taxon>
    </lineage>
</organism>
<evidence type="ECO:0000313" key="2">
    <source>
        <dbReference type="EMBL" id="RLJ71399.1"/>
    </source>
</evidence>
<accession>A0A497XTI8</accession>
<reference evidence="2 3" key="1">
    <citation type="submission" date="2018-10" db="EMBL/GenBank/DDBJ databases">
        <title>Genomic Encyclopedia of Archaeal and Bacterial Type Strains, Phase II (KMG-II): from individual species to whole genera.</title>
        <authorList>
            <person name="Goeker M."/>
        </authorList>
    </citation>
    <scope>NUCLEOTIDE SEQUENCE [LARGE SCALE GENOMIC DNA]</scope>
    <source>
        <strain evidence="2 3">DSM 16510</strain>
    </source>
</reference>
<evidence type="ECO:0000256" key="1">
    <source>
        <dbReference type="SAM" id="SignalP"/>
    </source>
</evidence>
<keyword evidence="1" id="KW-0732">Signal</keyword>
<name>A0A497XTI8_9AQUI</name>